<dbReference type="EC" id="3.1.1.96" evidence="2"/>
<keyword evidence="2" id="KW-0820">tRNA-binding</keyword>
<comment type="similarity">
    <text evidence="1 2">Belongs to the DTD family.</text>
</comment>
<organism evidence="3 4">
    <name type="scientific">Thioalkalicoccus limnaeus</name>
    <dbReference type="NCBI Taxonomy" id="120681"/>
    <lineage>
        <taxon>Bacteria</taxon>
        <taxon>Pseudomonadati</taxon>
        <taxon>Pseudomonadota</taxon>
        <taxon>Gammaproteobacteria</taxon>
        <taxon>Chromatiales</taxon>
        <taxon>Chromatiaceae</taxon>
        <taxon>Thioalkalicoccus</taxon>
    </lineage>
</organism>
<keyword evidence="2" id="KW-0694">RNA-binding</keyword>
<comment type="caution">
    <text evidence="3">The sequence shown here is derived from an EMBL/GenBank/DDBJ whole genome shotgun (WGS) entry which is preliminary data.</text>
</comment>
<accession>A0ABV4BDG9</accession>
<keyword evidence="4" id="KW-1185">Reference proteome</keyword>
<dbReference type="EC" id="3.1.1.-" evidence="2"/>
<dbReference type="GO" id="GO:0051499">
    <property type="term" value="F:D-aminoacyl-tRNA deacylase activity"/>
    <property type="evidence" value="ECO:0007669"/>
    <property type="project" value="UniProtKB-EC"/>
</dbReference>
<keyword evidence="2" id="KW-0963">Cytoplasm</keyword>
<dbReference type="Gene3D" id="3.50.80.10">
    <property type="entry name" value="D-tyrosyl-tRNA(Tyr) deacylase"/>
    <property type="match status" value="1"/>
</dbReference>
<dbReference type="HAMAP" id="MF_00518">
    <property type="entry name" value="Deacylase_Dtd"/>
    <property type="match status" value="1"/>
</dbReference>
<comment type="function">
    <text evidence="2">An aminoacyl-tRNA editing enzyme that deacylates mischarged D-aminoacyl-tRNAs. Also deacylates mischarged glycyl-tRNA(Ala), protecting cells against glycine mischarging by AlaRS. Acts via tRNA-based rather than protein-based catalysis; rejects L-amino acids rather than detecting D-amino acids in the active site. By recycling D-aminoacyl-tRNA to D-amino acids and free tRNA molecules, this enzyme counteracts the toxicity associated with the formation of D-aminoacyl-tRNA entities in vivo and helps enforce protein L-homochirality.</text>
</comment>
<comment type="catalytic activity">
    <reaction evidence="2">
        <text>glycyl-tRNA(Ala) + H2O = tRNA(Ala) + glycine + H(+)</text>
        <dbReference type="Rhea" id="RHEA:53744"/>
        <dbReference type="Rhea" id="RHEA-COMP:9657"/>
        <dbReference type="Rhea" id="RHEA-COMP:13640"/>
        <dbReference type="ChEBI" id="CHEBI:15377"/>
        <dbReference type="ChEBI" id="CHEBI:15378"/>
        <dbReference type="ChEBI" id="CHEBI:57305"/>
        <dbReference type="ChEBI" id="CHEBI:78442"/>
        <dbReference type="ChEBI" id="CHEBI:78522"/>
    </reaction>
</comment>
<reference evidence="3 4" key="1">
    <citation type="submission" date="2024-05" db="EMBL/GenBank/DDBJ databases">
        <title>Genome Sequence and Characterization of the New Strain Purple Sulfur Bacterium of Genus Thioalkalicoccus.</title>
        <authorList>
            <person name="Bryantseva I.A."/>
            <person name="Kyndt J.A."/>
            <person name="Imhoff J.F."/>
        </authorList>
    </citation>
    <scope>NUCLEOTIDE SEQUENCE [LARGE SCALE GENOMIC DNA]</scope>
    <source>
        <strain evidence="3 4">Um2</strain>
    </source>
</reference>
<feature type="short sequence motif" description="Gly-cisPro motif, important for rejection of L-amino acids" evidence="2">
    <location>
        <begin position="137"/>
        <end position="138"/>
    </location>
</feature>
<dbReference type="Proteomes" id="UP001564408">
    <property type="component" value="Unassembled WGS sequence"/>
</dbReference>
<dbReference type="SUPFAM" id="SSF69500">
    <property type="entry name" value="DTD-like"/>
    <property type="match status" value="1"/>
</dbReference>
<dbReference type="PANTHER" id="PTHR10472">
    <property type="entry name" value="D-TYROSYL-TRNA TYR DEACYLASE"/>
    <property type="match status" value="1"/>
</dbReference>
<gene>
    <name evidence="2 3" type="primary">dtd</name>
    <name evidence="3" type="ORF">ABC977_07345</name>
</gene>
<evidence type="ECO:0000256" key="1">
    <source>
        <dbReference type="ARBA" id="ARBA00009673"/>
    </source>
</evidence>
<sequence>MIGLIQRVRHASVEVDGDQIAAIERGLLVLVAVQRGDESKHADRLLERLLGYRVFPDAQDRMNLSLREIGGGLLLVPQFTLAADTRKGTRASFTTAAPPADGARLFDYLVARAREAHPLVETGRFGADMQVSLTNDGPVTFWLEG</sequence>
<comment type="catalytic activity">
    <reaction evidence="2">
        <text>a D-aminoacyl-tRNA + H2O = a tRNA + a D-alpha-amino acid + H(+)</text>
        <dbReference type="Rhea" id="RHEA:13953"/>
        <dbReference type="Rhea" id="RHEA-COMP:10123"/>
        <dbReference type="Rhea" id="RHEA-COMP:10124"/>
        <dbReference type="ChEBI" id="CHEBI:15377"/>
        <dbReference type="ChEBI" id="CHEBI:15378"/>
        <dbReference type="ChEBI" id="CHEBI:59871"/>
        <dbReference type="ChEBI" id="CHEBI:78442"/>
        <dbReference type="ChEBI" id="CHEBI:79333"/>
        <dbReference type="EC" id="3.1.1.96"/>
    </reaction>
</comment>
<keyword evidence="2 3" id="KW-0378">Hydrolase</keyword>
<dbReference type="PANTHER" id="PTHR10472:SF5">
    <property type="entry name" value="D-AMINOACYL-TRNA DEACYLASE 1"/>
    <property type="match status" value="1"/>
</dbReference>
<comment type="subcellular location">
    <subcellularLocation>
        <location evidence="2">Cytoplasm</location>
    </subcellularLocation>
</comment>
<name>A0ABV4BDG9_9GAMM</name>
<protein>
    <recommendedName>
        <fullName evidence="2">D-aminoacyl-tRNA deacylase</fullName>
        <shortName evidence="2">DTD</shortName>
        <ecNumber evidence="2">3.1.1.96</ecNumber>
    </recommendedName>
    <alternativeName>
        <fullName evidence="2">Gly-tRNA(Ala) deacylase</fullName>
        <ecNumber evidence="2">3.1.1.-</ecNumber>
    </alternativeName>
</protein>
<dbReference type="RefSeq" id="WP_369666615.1">
    <property type="nucleotide sequence ID" value="NZ_JBDKXB010000007.1"/>
</dbReference>
<evidence type="ECO:0000256" key="2">
    <source>
        <dbReference type="HAMAP-Rule" id="MF_00518"/>
    </source>
</evidence>
<comment type="subunit">
    <text evidence="2">Homodimer.</text>
</comment>
<dbReference type="InterPro" id="IPR003732">
    <property type="entry name" value="Daa-tRNA_deacyls_DTD"/>
</dbReference>
<dbReference type="NCBIfam" id="TIGR00256">
    <property type="entry name" value="D-aminoacyl-tRNA deacylase"/>
    <property type="match status" value="1"/>
</dbReference>
<proteinExistence type="inferred from homology"/>
<dbReference type="InterPro" id="IPR023509">
    <property type="entry name" value="DTD-like_sf"/>
</dbReference>
<evidence type="ECO:0000313" key="3">
    <source>
        <dbReference type="EMBL" id="MEY6432225.1"/>
    </source>
</evidence>
<evidence type="ECO:0000313" key="4">
    <source>
        <dbReference type="Proteomes" id="UP001564408"/>
    </source>
</evidence>
<dbReference type="EMBL" id="JBDKXB010000007">
    <property type="protein sequence ID" value="MEY6432225.1"/>
    <property type="molecule type" value="Genomic_DNA"/>
</dbReference>
<comment type="domain">
    <text evidence="2">A Gly-cisPro motif from one monomer fits into the active site of the other monomer to allow specific chiral rejection of L-amino acids.</text>
</comment>
<dbReference type="Pfam" id="PF02580">
    <property type="entry name" value="Tyr_Deacylase"/>
    <property type="match status" value="1"/>
</dbReference>